<dbReference type="OrthoDB" id="5056at2759"/>
<protein>
    <recommendedName>
        <fullName evidence="2">Metallo-beta-lactamase domain-containing protein</fullName>
    </recommendedName>
</protein>
<dbReference type="AlphaFoldDB" id="A0A2V3J0F1"/>
<evidence type="ECO:0000313" key="4">
    <source>
        <dbReference type="Proteomes" id="UP000247409"/>
    </source>
</evidence>
<comment type="caution">
    <text evidence="3">The sequence shown here is derived from an EMBL/GenBank/DDBJ whole genome shotgun (WGS) entry which is preliminary data.</text>
</comment>
<feature type="signal peptide" evidence="1">
    <location>
        <begin position="1"/>
        <end position="23"/>
    </location>
</feature>
<evidence type="ECO:0000259" key="2">
    <source>
        <dbReference type="SMART" id="SM00849"/>
    </source>
</evidence>
<proteinExistence type="predicted"/>
<evidence type="ECO:0000313" key="3">
    <source>
        <dbReference type="EMBL" id="PXF46840.1"/>
    </source>
</evidence>
<feature type="domain" description="Metallo-beta-lactamase" evidence="2">
    <location>
        <begin position="88"/>
        <end position="277"/>
    </location>
</feature>
<organism evidence="3 4">
    <name type="scientific">Gracilariopsis chorda</name>
    <dbReference type="NCBI Taxonomy" id="448386"/>
    <lineage>
        <taxon>Eukaryota</taxon>
        <taxon>Rhodophyta</taxon>
        <taxon>Florideophyceae</taxon>
        <taxon>Rhodymeniophycidae</taxon>
        <taxon>Gracilariales</taxon>
        <taxon>Gracilariaceae</taxon>
        <taxon>Gracilariopsis</taxon>
    </lineage>
</organism>
<dbReference type="InterPro" id="IPR001279">
    <property type="entry name" value="Metallo-B-lactamas"/>
</dbReference>
<keyword evidence="4" id="KW-1185">Reference proteome</keyword>
<dbReference type="InterPro" id="IPR036866">
    <property type="entry name" value="RibonucZ/Hydroxyglut_hydro"/>
</dbReference>
<keyword evidence="1" id="KW-0732">Signal</keyword>
<feature type="chain" id="PRO_5015954848" description="Metallo-beta-lactamase domain-containing protein" evidence="1">
    <location>
        <begin position="24"/>
        <end position="381"/>
    </location>
</feature>
<name>A0A2V3J0F1_9FLOR</name>
<dbReference type="EMBL" id="NBIV01000032">
    <property type="protein sequence ID" value="PXF46840.1"/>
    <property type="molecule type" value="Genomic_DNA"/>
</dbReference>
<dbReference type="Proteomes" id="UP000247409">
    <property type="component" value="Unassembled WGS sequence"/>
</dbReference>
<dbReference type="Gene3D" id="3.60.15.10">
    <property type="entry name" value="Ribonuclease Z/Hydroxyacylglutathione hydrolase-like"/>
    <property type="match status" value="1"/>
</dbReference>
<accession>A0A2V3J0F1</accession>
<reference evidence="3 4" key="1">
    <citation type="journal article" date="2018" name="Mol. Biol. Evol.">
        <title>Analysis of the draft genome of the red seaweed Gracilariopsis chorda provides insights into genome size evolution in Rhodophyta.</title>
        <authorList>
            <person name="Lee J."/>
            <person name="Yang E.C."/>
            <person name="Graf L."/>
            <person name="Yang J.H."/>
            <person name="Qiu H."/>
            <person name="Zel Zion U."/>
            <person name="Chan C.X."/>
            <person name="Stephens T.G."/>
            <person name="Weber A.P.M."/>
            <person name="Boo G.H."/>
            <person name="Boo S.M."/>
            <person name="Kim K.M."/>
            <person name="Shin Y."/>
            <person name="Jung M."/>
            <person name="Lee S.J."/>
            <person name="Yim H.S."/>
            <person name="Lee J.H."/>
            <person name="Bhattacharya D."/>
            <person name="Yoon H.S."/>
        </authorList>
    </citation>
    <scope>NUCLEOTIDE SEQUENCE [LARGE SCALE GENOMIC DNA]</scope>
    <source>
        <strain evidence="3 4">SKKU-2015</strain>
        <tissue evidence="3">Whole body</tissue>
    </source>
</reference>
<dbReference type="SUPFAM" id="SSF56281">
    <property type="entry name" value="Metallo-hydrolase/oxidoreductase"/>
    <property type="match status" value="1"/>
</dbReference>
<gene>
    <name evidence="3" type="ORF">BWQ96_03369</name>
</gene>
<evidence type="ECO:0000256" key="1">
    <source>
        <dbReference type="SAM" id="SignalP"/>
    </source>
</evidence>
<sequence length="381" mass="42746">MDKATLVSLGIVLILLLFSPANSGTVNLLPTTRCAKECEETVQCILNARKNETCSTIPVSPDAFDVEVERGGFQLQLLRKGVWYYYDGAYSTLMLKVYRRLALIDFPAATFPNDTRLIDAIKEVLNGTIPYRIDMVYSHAHLDHIGFSRQVFDFLRENYPKARILVWGTLEAYDIVQRSVTNRSVLPNIIVRKRGRTIRVSRYLKIRMDIVGGHTSSDLRIYIPPFRGEPGIVMYVDVVFPGYAAPFDFALSEDLGRYIQAQKDLLNLDFDILVPGHIALGDKKDVRKNIEYTEDVISAAQTGIASVTPQQFQDAGIGRVSDPNSPEFRNAVFPLLGVVRPLQTEACFRIVVEKWGCRLGAVDLVARGHCLAAITYVNIEL</sequence>
<dbReference type="SMART" id="SM00849">
    <property type="entry name" value="Lactamase_B"/>
    <property type="match status" value="1"/>
</dbReference>